<dbReference type="SUPFAM" id="SSF52172">
    <property type="entry name" value="CheY-like"/>
    <property type="match status" value="1"/>
</dbReference>
<reference evidence="1 2" key="1">
    <citation type="submission" date="2016-10" db="EMBL/GenBank/DDBJ databases">
        <authorList>
            <person name="de Groot N.N."/>
        </authorList>
    </citation>
    <scope>NUCLEOTIDE SEQUENCE [LARGE SCALE GENOMIC DNA]</scope>
    <source>
        <strain evidence="1 2">Nl7</strain>
    </source>
</reference>
<sequence length="94" mass="10484">MTLQAAKVQCSSLAHTQGSGKPRLRDFSNRGAYEETLKIHHQLAIKNRNIYLSDEDRARAFDVDFQAYLSKPVSLQVLVEAIAGIINMPNNLAN</sequence>
<dbReference type="EMBL" id="FOHI01000015">
    <property type="protein sequence ID" value="SET72668.1"/>
    <property type="molecule type" value="Genomic_DNA"/>
</dbReference>
<name>A0A1I0GR48_9PROT</name>
<protein>
    <recommendedName>
        <fullName evidence="3">Response regulatory domain-containing protein</fullName>
    </recommendedName>
</protein>
<dbReference type="InterPro" id="IPR011006">
    <property type="entry name" value="CheY-like_superfamily"/>
</dbReference>
<proteinExistence type="predicted"/>
<gene>
    <name evidence="1" type="ORF">SAMN05216412_11516</name>
</gene>
<dbReference type="AlphaFoldDB" id="A0A1I0GR48"/>
<evidence type="ECO:0000313" key="1">
    <source>
        <dbReference type="EMBL" id="SET72668.1"/>
    </source>
</evidence>
<organism evidence="1 2">
    <name type="scientific">Nitrosospira multiformis</name>
    <dbReference type="NCBI Taxonomy" id="1231"/>
    <lineage>
        <taxon>Bacteria</taxon>
        <taxon>Pseudomonadati</taxon>
        <taxon>Pseudomonadota</taxon>
        <taxon>Betaproteobacteria</taxon>
        <taxon>Nitrosomonadales</taxon>
        <taxon>Nitrosomonadaceae</taxon>
        <taxon>Nitrosospira</taxon>
    </lineage>
</organism>
<dbReference type="Proteomes" id="UP000183339">
    <property type="component" value="Unassembled WGS sequence"/>
</dbReference>
<evidence type="ECO:0008006" key="3">
    <source>
        <dbReference type="Google" id="ProtNLM"/>
    </source>
</evidence>
<accession>A0A1I0GR48</accession>
<evidence type="ECO:0000313" key="2">
    <source>
        <dbReference type="Proteomes" id="UP000183339"/>
    </source>
</evidence>